<dbReference type="Pfam" id="PF00582">
    <property type="entry name" value="Usp"/>
    <property type="match status" value="1"/>
</dbReference>
<gene>
    <name evidence="3" type="ORF">KVP70_00495</name>
    <name evidence="4" type="ORF">L1274_000481</name>
</gene>
<reference evidence="3" key="1">
    <citation type="submission" date="2021-07" db="EMBL/GenBank/DDBJ databases">
        <title>Characterization of violacein-producing bacteria and related species.</title>
        <authorList>
            <person name="Wilson H.S."/>
            <person name="De Leon M.E."/>
        </authorList>
    </citation>
    <scope>NUCLEOTIDE SEQUENCE</scope>
    <source>
        <strain evidence="3">HSC-15S17</strain>
    </source>
</reference>
<evidence type="ECO:0000256" key="1">
    <source>
        <dbReference type="ARBA" id="ARBA00008791"/>
    </source>
</evidence>
<evidence type="ECO:0000313" key="5">
    <source>
        <dbReference type="Proteomes" id="UP001155901"/>
    </source>
</evidence>
<dbReference type="PANTHER" id="PTHR46268">
    <property type="entry name" value="STRESS RESPONSE PROTEIN NHAX"/>
    <property type="match status" value="1"/>
</dbReference>
<dbReference type="Proteomes" id="UP001162889">
    <property type="component" value="Unassembled WGS sequence"/>
</dbReference>
<dbReference type="EMBL" id="JALJZU010000001">
    <property type="protein sequence ID" value="MCP2006793.1"/>
    <property type="molecule type" value="Genomic_DNA"/>
</dbReference>
<dbReference type="RefSeq" id="WP_217940069.1">
    <property type="nucleotide sequence ID" value="NZ_JAHTGR010000001.1"/>
</dbReference>
<keyword evidence="6" id="KW-1185">Reference proteome</keyword>
<sequence length="281" mass="30270">MSYKNIVVHCDQSPHAAGRYALAAKVALLTGAHLTGVALTGISRYAEWNDSLGAWPLPPHVLDHLRHQGAAALASFERDMAAADVKLWSSNLYEDDAESGLLLHARYADLLVLSQTDPDDIQFGVGRPLPPELLLQSGRPLLLAPTEARAGSMPDTVRHPLLAWDGSAQAARAFSDALPLLRLAQRVTLLVLNADRDPARHGAEPGADMALFLSRHGVQVDVMREFTTVEIGAALLCAAAERGCDLLVMGGYGHHRLRETLLGGATRSILREMTLPVLISH</sequence>
<name>A0AA41H565_9BURK</name>
<dbReference type="Proteomes" id="UP001155901">
    <property type="component" value="Unassembled WGS sequence"/>
</dbReference>
<evidence type="ECO:0000259" key="2">
    <source>
        <dbReference type="Pfam" id="PF00582"/>
    </source>
</evidence>
<dbReference type="EMBL" id="JAHTGR010000001">
    <property type="protein sequence ID" value="MBV6319396.1"/>
    <property type="molecule type" value="Genomic_DNA"/>
</dbReference>
<evidence type="ECO:0000313" key="6">
    <source>
        <dbReference type="Proteomes" id="UP001162889"/>
    </source>
</evidence>
<protein>
    <submittedName>
        <fullName evidence="4">Nucleotide-binding universal stress UspA family protein</fullName>
    </submittedName>
    <submittedName>
        <fullName evidence="3">Universal stress protein</fullName>
    </submittedName>
</protein>
<organism evidence="3 5">
    <name type="scientific">Duganella violaceipulchra</name>
    <dbReference type="NCBI Taxonomy" id="2849652"/>
    <lineage>
        <taxon>Bacteria</taxon>
        <taxon>Pseudomonadati</taxon>
        <taxon>Pseudomonadota</taxon>
        <taxon>Betaproteobacteria</taxon>
        <taxon>Burkholderiales</taxon>
        <taxon>Oxalobacteraceae</taxon>
        <taxon>Telluria group</taxon>
        <taxon>Duganella</taxon>
    </lineage>
</organism>
<reference evidence="4" key="2">
    <citation type="submission" date="2022-03" db="EMBL/GenBank/DDBJ databases">
        <title>Genome Encyclopedia of Bacteria and Archaea VI: Functional Genomics of Type Strains.</title>
        <authorList>
            <person name="Whitman W."/>
        </authorList>
    </citation>
    <scope>NUCLEOTIDE SEQUENCE</scope>
    <source>
        <strain evidence="4">HSC-15S17</strain>
    </source>
</reference>
<evidence type="ECO:0000313" key="3">
    <source>
        <dbReference type="EMBL" id="MBV6319396.1"/>
    </source>
</evidence>
<dbReference type="CDD" id="cd00293">
    <property type="entry name" value="USP-like"/>
    <property type="match status" value="1"/>
</dbReference>
<comment type="similarity">
    <text evidence="1">Belongs to the universal stress protein A family.</text>
</comment>
<proteinExistence type="inferred from homology"/>
<dbReference type="PANTHER" id="PTHR46268:SF15">
    <property type="entry name" value="UNIVERSAL STRESS PROTEIN HP_0031"/>
    <property type="match status" value="1"/>
</dbReference>
<comment type="caution">
    <text evidence="3">The sequence shown here is derived from an EMBL/GenBank/DDBJ whole genome shotgun (WGS) entry which is preliminary data.</text>
</comment>
<feature type="domain" description="UspA" evidence="2">
    <location>
        <begin position="161"/>
        <end position="279"/>
    </location>
</feature>
<dbReference type="AlphaFoldDB" id="A0AA41H565"/>
<evidence type="ECO:0000313" key="4">
    <source>
        <dbReference type="EMBL" id="MCP2006793.1"/>
    </source>
</evidence>
<accession>A0AA41H565</accession>
<dbReference type="InterPro" id="IPR006016">
    <property type="entry name" value="UspA"/>
</dbReference>